<reference evidence="2 3" key="1">
    <citation type="submission" date="2019-04" db="EMBL/GenBank/DDBJ databases">
        <title>Friends and foes A comparative genomics study of 23 Aspergillus species from section Flavi.</title>
        <authorList>
            <consortium name="DOE Joint Genome Institute"/>
            <person name="Kjaerbolling I."/>
            <person name="Vesth T."/>
            <person name="Frisvad J.C."/>
            <person name="Nybo J.L."/>
            <person name="Theobald S."/>
            <person name="Kildgaard S."/>
            <person name="Isbrandt T."/>
            <person name="Kuo A."/>
            <person name="Sato A."/>
            <person name="Lyhne E.K."/>
            <person name="Kogle M.E."/>
            <person name="Wiebenga A."/>
            <person name="Kun R.S."/>
            <person name="Lubbers R.J."/>
            <person name="Makela M.R."/>
            <person name="Barry K."/>
            <person name="Chovatia M."/>
            <person name="Clum A."/>
            <person name="Daum C."/>
            <person name="Haridas S."/>
            <person name="He G."/>
            <person name="LaButti K."/>
            <person name="Lipzen A."/>
            <person name="Mondo S."/>
            <person name="Riley R."/>
            <person name="Salamov A."/>
            <person name="Simmons B.A."/>
            <person name="Magnuson J.K."/>
            <person name="Henrissat B."/>
            <person name="Mortensen U.H."/>
            <person name="Larsen T.O."/>
            <person name="Devries R.P."/>
            <person name="Grigoriev I.V."/>
            <person name="Machida M."/>
            <person name="Baker S.E."/>
            <person name="Andersen M.R."/>
        </authorList>
    </citation>
    <scope>NUCLEOTIDE SEQUENCE [LARGE SCALE GENOMIC DNA]</scope>
    <source>
        <strain evidence="2 3">IBT 18842</strain>
    </source>
</reference>
<gene>
    <name evidence="2" type="ORF">BDV25DRAFT_4961</name>
</gene>
<evidence type="ECO:0000313" key="2">
    <source>
        <dbReference type="EMBL" id="KAE8149189.1"/>
    </source>
</evidence>
<feature type="transmembrane region" description="Helical" evidence="1">
    <location>
        <begin position="50"/>
        <end position="72"/>
    </location>
</feature>
<proteinExistence type="predicted"/>
<organism evidence="2 3">
    <name type="scientific">Aspergillus avenaceus</name>
    <dbReference type="NCBI Taxonomy" id="36643"/>
    <lineage>
        <taxon>Eukaryota</taxon>
        <taxon>Fungi</taxon>
        <taxon>Dikarya</taxon>
        <taxon>Ascomycota</taxon>
        <taxon>Pezizomycotina</taxon>
        <taxon>Eurotiomycetes</taxon>
        <taxon>Eurotiomycetidae</taxon>
        <taxon>Eurotiales</taxon>
        <taxon>Aspergillaceae</taxon>
        <taxon>Aspergillus</taxon>
        <taxon>Aspergillus subgen. Circumdati</taxon>
    </lineage>
</organism>
<keyword evidence="1" id="KW-1133">Transmembrane helix</keyword>
<dbReference type="Proteomes" id="UP000325780">
    <property type="component" value="Unassembled WGS sequence"/>
</dbReference>
<dbReference type="AlphaFoldDB" id="A0A5N6TST2"/>
<accession>A0A5N6TST2</accession>
<keyword evidence="3" id="KW-1185">Reference proteome</keyword>
<dbReference type="EMBL" id="ML742131">
    <property type="protein sequence ID" value="KAE8149189.1"/>
    <property type="molecule type" value="Genomic_DNA"/>
</dbReference>
<protein>
    <submittedName>
        <fullName evidence="2">Uncharacterized protein</fullName>
    </submittedName>
</protein>
<keyword evidence="1" id="KW-0812">Transmembrane</keyword>
<name>A0A5N6TST2_ASPAV</name>
<evidence type="ECO:0000256" key="1">
    <source>
        <dbReference type="SAM" id="Phobius"/>
    </source>
</evidence>
<feature type="transmembrane region" description="Helical" evidence="1">
    <location>
        <begin position="93"/>
        <end position="113"/>
    </location>
</feature>
<sequence length="115" mass="13518">MQCNIRQELITQKTQPHTIKPISIMPFFLSLSLIHFKIQFQVQVQPKHKHVLSTLLFFFCFSFSLPFSSVFTPTSIVILSKQISCLFHTYNNFLFLFIFFSSFCFNNVSSLFFSI</sequence>
<evidence type="ECO:0000313" key="3">
    <source>
        <dbReference type="Proteomes" id="UP000325780"/>
    </source>
</evidence>
<keyword evidence="1" id="KW-0472">Membrane</keyword>